<dbReference type="Pfam" id="PF21149">
    <property type="entry name" value="FAS_pseudo-KR"/>
    <property type="match status" value="1"/>
</dbReference>
<evidence type="ECO:0000313" key="2">
    <source>
        <dbReference type="EMBL" id="KAH9376318.1"/>
    </source>
</evidence>
<reference evidence="2 3" key="1">
    <citation type="journal article" date="2020" name="Cell">
        <title>Large-Scale Comparative Analyses of Tick Genomes Elucidate Their Genetic Diversity and Vector Capacities.</title>
        <authorList>
            <consortium name="Tick Genome and Microbiome Consortium (TIGMIC)"/>
            <person name="Jia N."/>
            <person name="Wang J."/>
            <person name="Shi W."/>
            <person name="Du L."/>
            <person name="Sun Y."/>
            <person name="Zhan W."/>
            <person name="Jiang J.F."/>
            <person name="Wang Q."/>
            <person name="Zhang B."/>
            <person name="Ji P."/>
            <person name="Bell-Sakyi L."/>
            <person name="Cui X.M."/>
            <person name="Yuan T.T."/>
            <person name="Jiang B.G."/>
            <person name="Yang W.F."/>
            <person name="Lam T.T."/>
            <person name="Chang Q.C."/>
            <person name="Ding S.J."/>
            <person name="Wang X.J."/>
            <person name="Zhu J.G."/>
            <person name="Ruan X.D."/>
            <person name="Zhao L."/>
            <person name="Wei J.T."/>
            <person name="Ye R.Z."/>
            <person name="Que T.C."/>
            <person name="Du C.H."/>
            <person name="Zhou Y.H."/>
            <person name="Cheng J.X."/>
            <person name="Dai P.F."/>
            <person name="Guo W.B."/>
            <person name="Han X.H."/>
            <person name="Huang E.J."/>
            <person name="Li L.F."/>
            <person name="Wei W."/>
            <person name="Gao Y.C."/>
            <person name="Liu J.Z."/>
            <person name="Shao H.Z."/>
            <person name="Wang X."/>
            <person name="Wang C.C."/>
            <person name="Yang T.C."/>
            <person name="Huo Q.B."/>
            <person name="Li W."/>
            <person name="Chen H.Y."/>
            <person name="Chen S.E."/>
            <person name="Zhou L.G."/>
            <person name="Ni X.B."/>
            <person name="Tian J.H."/>
            <person name="Sheng Y."/>
            <person name="Liu T."/>
            <person name="Pan Y.S."/>
            <person name="Xia L.Y."/>
            <person name="Li J."/>
            <person name="Zhao F."/>
            <person name="Cao W.C."/>
        </authorList>
    </citation>
    <scope>NUCLEOTIDE SEQUENCE [LARGE SCALE GENOMIC DNA]</scope>
    <source>
        <strain evidence="2">HaeL-2018</strain>
    </source>
</reference>
<dbReference type="OrthoDB" id="7352003at2759"/>
<dbReference type="VEuPathDB" id="VectorBase:HLOH_043292"/>
<feature type="domain" description="Fatty acid synthase pseudo-KR" evidence="1">
    <location>
        <begin position="8"/>
        <end position="55"/>
    </location>
</feature>
<evidence type="ECO:0000313" key="3">
    <source>
        <dbReference type="Proteomes" id="UP000821853"/>
    </source>
</evidence>
<dbReference type="InterPro" id="IPR049391">
    <property type="entry name" value="FAS_pseudo-KR"/>
</dbReference>
<dbReference type="Gene3D" id="3.40.50.720">
    <property type="entry name" value="NAD(P)-binding Rossmann-like Domain"/>
    <property type="match status" value="1"/>
</dbReference>
<gene>
    <name evidence="2" type="ORF">HPB48_018769</name>
</gene>
<organism evidence="2 3">
    <name type="scientific">Haemaphysalis longicornis</name>
    <name type="common">Bush tick</name>
    <dbReference type="NCBI Taxonomy" id="44386"/>
    <lineage>
        <taxon>Eukaryota</taxon>
        <taxon>Metazoa</taxon>
        <taxon>Ecdysozoa</taxon>
        <taxon>Arthropoda</taxon>
        <taxon>Chelicerata</taxon>
        <taxon>Arachnida</taxon>
        <taxon>Acari</taxon>
        <taxon>Parasitiformes</taxon>
        <taxon>Ixodida</taxon>
        <taxon>Ixodoidea</taxon>
        <taxon>Ixodidae</taxon>
        <taxon>Haemaphysalinae</taxon>
        <taxon>Haemaphysalis</taxon>
    </lineage>
</organism>
<dbReference type="AlphaFoldDB" id="A0A9J6GCY1"/>
<proteinExistence type="predicted"/>
<dbReference type="Proteomes" id="UP000821853">
    <property type="component" value="Unassembled WGS sequence"/>
</dbReference>
<sequence length="99" mass="11358">MFNVVLYRCLCDASQMMSTITAEFSPGNPKYTELLEKDLVMNIYKDGKWGSYRHVAEPFGEFARCISQLVSDRTHRCLRGMSQLFRSLWADVRPAAADD</sequence>
<protein>
    <recommendedName>
        <fullName evidence="1">Fatty acid synthase pseudo-KR domain-containing protein</fullName>
    </recommendedName>
</protein>
<keyword evidence="3" id="KW-1185">Reference proteome</keyword>
<evidence type="ECO:0000259" key="1">
    <source>
        <dbReference type="Pfam" id="PF21149"/>
    </source>
</evidence>
<comment type="caution">
    <text evidence="2">The sequence shown here is derived from an EMBL/GenBank/DDBJ whole genome shotgun (WGS) entry which is preliminary data.</text>
</comment>
<dbReference type="EMBL" id="JABSTR010000008">
    <property type="protein sequence ID" value="KAH9376318.1"/>
    <property type="molecule type" value="Genomic_DNA"/>
</dbReference>
<accession>A0A9J6GCY1</accession>
<name>A0A9J6GCY1_HAELO</name>